<proteinExistence type="predicted"/>
<evidence type="ECO:0000313" key="2">
    <source>
        <dbReference type="Proteomes" id="UP000054217"/>
    </source>
</evidence>
<organism evidence="1 2">
    <name type="scientific">Pisolithus tinctorius Marx 270</name>
    <dbReference type="NCBI Taxonomy" id="870435"/>
    <lineage>
        <taxon>Eukaryota</taxon>
        <taxon>Fungi</taxon>
        <taxon>Dikarya</taxon>
        <taxon>Basidiomycota</taxon>
        <taxon>Agaricomycotina</taxon>
        <taxon>Agaricomycetes</taxon>
        <taxon>Agaricomycetidae</taxon>
        <taxon>Boletales</taxon>
        <taxon>Sclerodermatineae</taxon>
        <taxon>Pisolithaceae</taxon>
        <taxon>Pisolithus</taxon>
    </lineage>
</organism>
<evidence type="ECO:0000313" key="1">
    <source>
        <dbReference type="EMBL" id="KIN95792.1"/>
    </source>
</evidence>
<protein>
    <submittedName>
        <fullName evidence="1">Uncharacterized protein</fullName>
    </submittedName>
</protein>
<keyword evidence="2" id="KW-1185">Reference proteome</keyword>
<dbReference type="HOGENOM" id="CLU_2961788_0_0_1"/>
<dbReference type="InParanoid" id="A0A0C3IFJ1"/>
<dbReference type="Proteomes" id="UP000054217">
    <property type="component" value="Unassembled WGS sequence"/>
</dbReference>
<sequence>MHEDQLLLYAAAAAAEIKYRAQQCRTRALGGEHSNCVQDDHTGLSLTCPDIRNHSGCGP</sequence>
<reference evidence="1 2" key="1">
    <citation type="submission" date="2014-04" db="EMBL/GenBank/DDBJ databases">
        <authorList>
            <consortium name="DOE Joint Genome Institute"/>
            <person name="Kuo A."/>
            <person name="Kohler A."/>
            <person name="Costa M.D."/>
            <person name="Nagy L.G."/>
            <person name="Floudas D."/>
            <person name="Copeland A."/>
            <person name="Barry K.W."/>
            <person name="Cichocki N."/>
            <person name="Veneault-Fourrey C."/>
            <person name="LaButti K."/>
            <person name="Lindquist E.A."/>
            <person name="Lipzen A."/>
            <person name="Lundell T."/>
            <person name="Morin E."/>
            <person name="Murat C."/>
            <person name="Sun H."/>
            <person name="Tunlid A."/>
            <person name="Henrissat B."/>
            <person name="Grigoriev I.V."/>
            <person name="Hibbett D.S."/>
            <person name="Martin F."/>
            <person name="Nordberg H.P."/>
            <person name="Cantor M.N."/>
            <person name="Hua S.X."/>
        </authorList>
    </citation>
    <scope>NUCLEOTIDE SEQUENCE [LARGE SCALE GENOMIC DNA]</scope>
    <source>
        <strain evidence="1 2">Marx 270</strain>
    </source>
</reference>
<reference evidence="2" key="2">
    <citation type="submission" date="2015-01" db="EMBL/GenBank/DDBJ databases">
        <title>Evolutionary Origins and Diversification of the Mycorrhizal Mutualists.</title>
        <authorList>
            <consortium name="DOE Joint Genome Institute"/>
            <consortium name="Mycorrhizal Genomics Consortium"/>
            <person name="Kohler A."/>
            <person name="Kuo A."/>
            <person name="Nagy L.G."/>
            <person name="Floudas D."/>
            <person name="Copeland A."/>
            <person name="Barry K.W."/>
            <person name="Cichocki N."/>
            <person name="Veneault-Fourrey C."/>
            <person name="LaButti K."/>
            <person name="Lindquist E.A."/>
            <person name="Lipzen A."/>
            <person name="Lundell T."/>
            <person name="Morin E."/>
            <person name="Murat C."/>
            <person name="Riley R."/>
            <person name="Ohm R."/>
            <person name="Sun H."/>
            <person name="Tunlid A."/>
            <person name="Henrissat B."/>
            <person name="Grigoriev I.V."/>
            <person name="Hibbett D.S."/>
            <person name="Martin F."/>
        </authorList>
    </citation>
    <scope>NUCLEOTIDE SEQUENCE [LARGE SCALE GENOMIC DNA]</scope>
    <source>
        <strain evidence="2">Marx 270</strain>
    </source>
</reference>
<accession>A0A0C3IFJ1</accession>
<dbReference type="AlphaFoldDB" id="A0A0C3IFJ1"/>
<gene>
    <name evidence="1" type="ORF">M404DRAFT_1007167</name>
</gene>
<name>A0A0C3IFJ1_PISTI</name>
<dbReference type="EMBL" id="KN832060">
    <property type="protein sequence ID" value="KIN95792.1"/>
    <property type="molecule type" value="Genomic_DNA"/>
</dbReference>